<accession>A0A8J6PL16</accession>
<sequence length="175" mass="20060">MSEEKDILNQEQEELKGSTENTVENEKSGEQTPEEKYNELNDKFLRLYAEFDNYRRRTNKEKVELIANANEKLLLDLIPTIDDFERAIANNETAEDIAAVKEGFNLIYHKFKSTLEAKGLKQMQAKGENFDSDLHEAIANVPGDETQKGKVIDDVEKGYFLNEKVIRFAKVVVGQ</sequence>
<evidence type="ECO:0000256" key="6">
    <source>
        <dbReference type="SAM" id="MobiDB-lite"/>
    </source>
</evidence>
<reference evidence="7" key="1">
    <citation type="submission" date="2020-09" db="EMBL/GenBank/DDBJ databases">
        <title>Taishania pollutisoli gen. nov., sp. nov., Isolated from Tetrabromobisphenol A-Contaminated Soil.</title>
        <authorList>
            <person name="Chen Q."/>
        </authorList>
    </citation>
    <scope>NUCLEOTIDE SEQUENCE</scope>
    <source>
        <strain evidence="7">CZZ-1</strain>
    </source>
</reference>
<keyword evidence="2 3" id="KW-0143">Chaperone</keyword>
<dbReference type="GO" id="GO:0051082">
    <property type="term" value="F:unfolded protein binding"/>
    <property type="evidence" value="ECO:0007669"/>
    <property type="project" value="TreeGrafter"/>
</dbReference>
<evidence type="ECO:0000256" key="4">
    <source>
        <dbReference type="RuleBase" id="RU000639"/>
    </source>
</evidence>
<dbReference type="GO" id="GO:0000774">
    <property type="term" value="F:adenyl-nucleotide exchange factor activity"/>
    <property type="evidence" value="ECO:0007669"/>
    <property type="project" value="InterPro"/>
</dbReference>
<dbReference type="HAMAP" id="MF_01151">
    <property type="entry name" value="GrpE"/>
    <property type="match status" value="1"/>
</dbReference>
<proteinExistence type="inferred from homology"/>
<gene>
    <name evidence="3" type="primary">grpE</name>
    <name evidence="7" type="ORF">H9Y05_09730</name>
</gene>
<comment type="subunit">
    <text evidence="3">Homodimer.</text>
</comment>
<feature type="region of interest" description="Disordered" evidence="6">
    <location>
        <begin position="1"/>
        <end position="36"/>
    </location>
</feature>
<dbReference type="InterPro" id="IPR009012">
    <property type="entry name" value="GrpE_head"/>
</dbReference>
<dbReference type="Gene3D" id="3.90.20.20">
    <property type="match status" value="1"/>
</dbReference>
<evidence type="ECO:0000256" key="3">
    <source>
        <dbReference type="HAMAP-Rule" id="MF_01151"/>
    </source>
</evidence>
<dbReference type="Gene3D" id="2.30.22.10">
    <property type="entry name" value="Head domain of nucleotide exchange factor GrpE"/>
    <property type="match status" value="1"/>
</dbReference>
<comment type="similarity">
    <text evidence="1 3 5">Belongs to the GrpE family.</text>
</comment>
<dbReference type="SUPFAM" id="SSF58014">
    <property type="entry name" value="Coiled-coil domain of nucleotide exchange factor GrpE"/>
    <property type="match status" value="1"/>
</dbReference>
<comment type="function">
    <text evidence="3 4">Participates actively in the response to hyperosmotic and heat shock by preventing the aggregation of stress-denatured proteins, in association with DnaK and GrpE. It is the nucleotide exchange factor for DnaK and may function as a thermosensor. Unfolded proteins bind initially to DnaJ; upon interaction with the DnaJ-bound protein, DnaK hydrolyzes its bound ATP, resulting in the formation of a stable complex. GrpE releases ADP from DnaK; ATP binding to DnaK triggers the release of the substrate protein, thus completing the reaction cycle. Several rounds of ATP-dependent interactions between DnaJ, DnaK and GrpE are required for fully efficient folding.</text>
</comment>
<dbReference type="Pfam" id="PF01025">
    <property type="entry name" value="GrpE"/>
    <property type="match status" value="1"/>
</dbReference>
<evidence type="ECO:0000256" key="1">
    <source>
        <dbReference type="ARBA" id="ARBA00009054"/>
    </source>
</evidence>
<dbReference type="InterPro" id="IPR000740">
    <property type="entry name" value="GrpE"/>
</dbReference>
<protein>
    <recommendedName>
        <fullName evidence="3 4">Protein GrpE</fullName>
    </recommendedName>
    <alternativeName>
        <fullName evidence="3">HSP-70 cofactor</fullName>
    </alternativeName>
</protein>
<dbReference type="PANTHER" id="PTHR21237">
    <property type="entry name" value="GRPE PROTEIN"/>
    <property type="match status" value="1"/>
</dbReference>
<keyword evidence="3" id="KW-0963">Cytoplasm</keyword>
<dbReference type="RefSeq" id="WP_163491522.1">
    <property type="nucleotide sequence ID" value="NZ_JACVEL010000005.1"/>
</dbReference>
<name>A0A8J6PL16_9FLAO</name>
<evidence type="ECO:0000313" key="8">
    <source>
        <dbReference type="Proteomes" id="UP000652681"/>
    </source>
</evidence>
<dbReference type="InterPro" id="IPR013805">
    <property type="entry name" value="GrpE_CC"/>
</dbReference>
<evidence type="ECO:0000313" key="7">
    <source>
        <dbReference type="EMBL" id="MBC9812750.1"/>
    </source>
</evidence>
<feature type="compositionally biased region" description="Basic and acidic residues" evidence="6">
    <location>
        <begin position="1"/>
        <end position="17"/>
    </location>
</feature>
<evidence type="ECO:0000256" key="2">
    <source>
        <dbReference type="ARBA" id="ARBA00023186"/>
    </source>
</evidence>
<dbReference type="Proteomes" id="UP000652681">
    <property type="component" value="Unassembled WGS sequence"/>
</dbReference>
<comment type="caution">
    <text evidence="7">The sequence shown here is derived from an EMBL/GenBank/DDBJ whole genome shotgun (WGS) entry which is preliminary data.</text>
</comment>
<dbReference type="GO" id="GO:0005737">
    <property type="term" value="C:cytoplasm"/>
    <property type="evidence" value="ECO:0007669"/>
    <property type="project" value="UniProtKB-SubCell"/>
</dbReference>
<dbReference type="GO" id="GO:0042803">
    <property type="term" value="F:protein homodimerization activity"/>
    <property type="evidence" value="ECO:0007669"/>
    <property type="project" value="InterPro"/>
</dbReference>
<dbReference type="CDD" id="cd00446">
    <property type="entry name" value="GrpE"/>
    <property type="match status" value="1"/>
</dbReference>
<dbReference type="PRINTS" id="PR00773">
    <property type="entry name" value="GRPEPROTEIN"/>
</dbReference>
<dbReference type="PROSITE" id="PS01071">
    <property type="entry name" value="GRPE"/>
    <property type="match status" value="1"/>
</dbReference>
<dbReference type="GO" id="GO:0006457">
    <property type="term" value="P:protein folding"/>
    <property type="evidence" value="ECO:0007669"/>
    <property type="project" value="InterPro"/>
</dbReference>
<dbReference type="SUPFAM" id="SSF51064">
    <property type="entry name" value="Head domain of nucleotide exchange factor GrpE"/>
    <property type="match status" value="1"/>
</dbReference>
<dbReference type="GO" id="GO:0051087">
    <property type="term" value="F:protein-folding chaperone binding"/>
    <property type="evidence" value="ECO:0007669"/>
    <property type="project" value="InterPro"/>
</dbReference>
<organism evidence="7 8">
    <name type="scientific">Taishania pollutisoli</name>
    <dbReference type="NCBI Taxonomy" id="2766479"/>
    <lineage>
        <taxon>Bacteria</taxon>
        <taxon>Pseudomonadati</taxon>
        <taxon>Bacteroidota</taxon>
        <taxon>Flavobacteriia</taxon>
        <taxon>Flavobacteriales</taxon>
        <taxon>Crocinitomicaceae</taxon>
        <taxon>Taishania</taxon>
    </lineage>
</organism>
<dbReference type="EMBL" id="JACVEL010000005">
    <property type="protein sequence ID" value="MBC9812750.1"/>
    <property type="molecule type" value="Genomic_DNA"/>
</dbReference>
<keyword evidence="3 4" id="KW-0346">Stress response</keyword>
<dbReference type="AlphaFoldDB" id="A0A8J6PL16"/>
<evidence type="ECO:0000256" key="5">
    <source>
        <dbReference type="RuleBase" id="RU004478"/>
    </source>
</evidence>
<feature type="compositionally biased region" description="Basic and acidic residues" evidence="6">
    <location>
        <begin position="24"/>
        <end position="36"/>
    </location>
</feature>
<dbReference type="PANTHER" id="PTHR21237:SF23">
    <property type="entry name" value="GRPE PROTEIN HOMOLOG, MITOCHONDRIAL"/>
    <property type="match status" value="1"/>
</dbReference>
<comment type="subcellular location">
    <subcellularLocation>
        <location evidence="3">Cytoplasm</location>
    </subcellularLocation>
</comment>
<keyword evidence="8" id="KW-1185">Reference proteome</keyword>